<keyword evidence="1" id="KW-1133">Transmembrane helix</keyword>
<comment type="caution">
    <text evidence="2">The sequence shown here is derived from an EMBL/GenBank/DDBJ whole genome shotgun (WGS) entry which is preliminary data.</text>
</comment>
<dbReference type="RefSeq" id="WP_110516126.1">
    <property type="nucleotide sequence ID" value="NZ_PDOF01000001.1"/>
</dbReference>
<dbReference type="AlphaFoldDB" id="A0A2W0H5X4"/>
<organism evidence="2 3">
    <name type="scientific">Alteribacter lacisalsi</name>
    <dbReference type="NCBI Taxonomy" id="2045244"/>
    <lineage>
        <taxon>Bacteria</taxon>
        <taxon>Bacillati</taxon>
        <taxon>Bacillota</taxon>
        <taxon>Bacilli</taxon>
        <taxon>Bacillales</taxon>
        <taxon>Bacillaceae</taxon>
        <taxon>Alteribacter</taxon>
    </lineage>
</organism>
<reference evidence="2 3" key="1">
    <citation type="submission" date="2017-10" db="EMBL/GenBank/DDBJ databases">
        <title>Bacillus sp. nov., a halophilic bacterium isolated from a Yangshapao Lake.</title>
        <authorList>
            <person name="Wang H."/>
        </authorList>
    </citation>
    <scope>NUCLEOTIDE SEQUENCE [LARGE SCALE GENOMIC DNA]</scope>
    <source>
        <strain evidence="2 3">YSP-3</strain>
    </source>
</reference>
<keyword evidence="1" id="KW-0472">Membrane</keyword>
<evidence type="ECO:0000256" key="1">
    <source>
        <dbReference type="SAM" id="Phobius"/>
    </source>
</evidence>
<feature type="transmembrane region" description="Helical" evidence="1">
    <location>
        <begin position="37"/>
        <end position="60"/>
    </location>
</feature>
<evidence type="ECO:0000313" key="3">
    <source>
        <dbReference type="Proteomes" id="UP000248066"/>
    </source>
</evidence>
<gene>
    <name evidence="2" type="ORF">CR205_01165</name>
</gene>
<feature type="transmembrane region" description="Helical" evidence="1">
    <location>
        <begin position="6"/>
        <end position="25"/>
    </location>
</feature>
<dbReference type="Proteomes" id="UP000248066">
    <property type="component" value="Unassembled WGS sequence"/>
</dbReference>
<dbReference type="Pfam" id="PF16079">
    <property type="entry name" value="Phage_holin_5_2"/>
    <property type="match status" value="1"/>
</dbReference>
<dbReference type="InterPro" id="IPR032111">
    <property type="entry name" value="Clostridium_phage_holin"/>
</dbReference>
<dbReference type="OrthoDB" id="2884029at2"/>
<protein>
    <submittedName>
        <fullName evidence="2">Holin</fullName>
    </submittedName>
</protein>
<keyword evidence="1" id="KW-0812">Transmembrane</keyword>
<proteinExistence type="predicted"/>
<dbReference type="EMBL" id="PDOF01000001">
    <property type="protein sequence ID" value="PYZ97244.1"/>
    <property type="molecule type" value="Genomic_DNA"/>
</dbReference>
<name>A0A2W0H5X4_9BACI</name>
<evidence type="ECO:0000313" key="2">
    <source>
        <dbReference type="EMBL" id="PYZ97244.1"/>
    </source>
</evidence>
<sequence>MDFISFVVDDALILIPVLMILGKIIKQTPIIRDWIIPYLLLGAGIILTGLLLGFSLASFIQGVLVTGASVFGHQLIRQTQIGKSEGFSLRAKKE</sequence>
<keyword evidence="3" id="KW-1185">Reference proteome</keyword>
<accession>A0A2W0H5X4</accession>